<sequence length="58" mass="6785">MRRHNLKEGELVINRGVCGTNERDPEFPLSCDKILEDILPRRIPTDGVRDPGWRRDLE</sequence>
<dbReference type="AlphaFoldDB" id="A0A8J7KJZ7"/>
<gene>
    <name evidence="1" type="ORF">IW245_002265</name>
</gene>
<dbReference type="Proteomes" id="UP000622552">
    <property type="component" value="Unassembled WGS sequence"/>
</dbReference>
<reference evidence="1" key="1">
    <citation type="submission" date="2020-11" db="EMBL/GenBank/DDBJ databases">
        <title>Sequencing the genomes of 1000 actinobacteria strains.</title>
        <authorList>
            <person name="Klenk H.-P."/>
        </authorList>
    </citation>
    <scope>NUCLEOTIDE SEQUENCE</scope>
    <source>
        <strain evidence="1">DSM 45356</strain>
    </source>
</reference>
<evidence type="ECO:0000313" key="1">
    <source>
        <dbReference type="EMBL" id="MBG6136071.1"/>
    </source>
</evidence>
<dbReference type="Pfam" id="PF14428">
    <property type="entry name" value="DddA-like"/>
    <property type="match status" value="1"/>
</dbReference>
<accession>A0A8J7KJZ7</accession>
<dbReference type="InterPro" id="IPR032724">
    <property type="entry name" value="SCP1.201-like"/>
</dbReference>
<protein>
    <submittedName>
        <fullName evidence="1">Uncharacterized protein</fullName>
    </submittedName>
</protein>
<comment type="caution">
    <text evidence="1">The sequence shown here is derived from an EMBL/GenBank/DDBJ whole genome shotgun (WGS) entry which is preliminary data.</text>
</comment>
<keyword evidence="2" id="KW-1185">Reference proteome</keyword>
<evidence type="ECO:0000313" key="2">
    <source>
        <dbReference type="Proteomes" id="UP000622552"/>
    </source>
</evidence>
<organism evidence="1 2">
    <name type="scientific">Longispora fulva</name>
    <dbReference type="NCBI Taxonomy" id="619741"/>
    <lineage>
        <taxon>Bacteria</taxon>
        <taxon>Bacillati</taxon>
        <taxon>Actinomycetota</taxon>
        <taxon>Actinomycetes</taxon>
        <taxon>Micromonosporales</taxon>
        <taxon>Micromonosporaceae</taxon>
        <taxon>Longispora</taxon>
    </lineage>
</organism>
<dbReference type="EMBL" id="JADOUF010000001">
    <property type="protein sequence ID" value="MBG6136071.1"/>
    <property type="molecule type" value="Genomic_DNA"/>
</dbReference>
<name>A0A8J7KJZ7_9ACTN</name>
<proteinExistence type="predicted"/>